<evidence type="ECO:0000256" key="2">
    <source>
        <dbReference type="SAM" id="MobiDB-lite"/>
    </source>
</evidence>
<dbReference type="InterPro" id="IPR043502">
    <property type="entry name" value="DNA/RNA_pol_sf"/>
</dbReference>
<dbReference type="Pfam" id="PF07727">
    <property type="entry name" value="RVT_2"/>
    <property type="match status" value="1"/>
</dbReference>
<dbReference type="SUPFAM" id="SSF53098">
    <property type="entry name" value="Ribonuclease H-like"/>
    <property type="match status" value="1"/>
</dbReference>
<dbReference type="Proteomes" id="UP000288805">
    <property type="component" value="Unassembled WGS sequence"/>
</dbReference>
<dbReference type="PANTHER" id="PTHR11439">
    <property type="entry name" value="GAG-POL-RELATED RETROTRANSPOSON"/>
    <property type="match status" value="1"/>
</dbReference>
<organism evidence="4 5">
    <name type="scientific">Vitis vinifera</name>
    <name type="common">Grape</name>
    <dbReference type="NCBI Taxonomy" id="29760"/>
    <lineage>
        <taxon>Eukaryota</taxon>
        <taxon>Viridiplantae</taxon>
        <taxon>Streptophyta</taxon>
        <taxon>Embryophyta</taxon>
        <taxon>Tracheophyta</taxon>
        <taxon>Spermatophyta</taxon>
        <taxon>Magnoliopsida</taxon>
        <taxon>eudicotyledons</taxon>
        <taxon>Gunneridae</taxon>
        <taxon>Pentapetalae</taxon>
        <taxon>rosids</taxon>
        <taxon>Vitales</taxon>
        <taxon>Vitaceae</taxon>
        <taxon>Viteae</taxon>
        <taxon>Vitis</taxon>
    </lineage>
</organism>
<dbReference type="InterPro" id="IPR012337">
    <property type="entry name" value="RNaseH-like_sf"/>
</dbReference>
<gene>
    <name evidence="4" type="primary">POLX_2530</name>
    <name evidence="4" type="ORF">CK203_077950</name>
</gene>
<dbReference type="AlphaFoldDB" id="A0A438EAU8"/>
<dbReference type="InterPro" id="IPR029472">
    <property type="entry name" value="Copia-like_N"/>
</dbReference>
<comment type="caution">
    <text evidence="4">The sequence shown here is derived from an EMBL/GenBank/DDBJ whole genome shotgun (WGS) entry which is preliminary data.</text>
</comment>
<evidence type="ECO:0000259" key="3">
    <source>
        <dbReference type="PROSITE" id="PS50994"/>
    </source>
</evidence>
<dbReference type="CDD" id="cd09272">
    <property type="entry name" value="RNase_HI_RT_Ty1"/>
    <property type="match status" value="1"/>
</dbReference>
<dbReference type="InterPro" id="IPR013103">
    <property type="entry name" value="RVT_2"/>
</dbReference>
<feature type="compositionally biased region" description="Polar residues" evidence="2">
    <location>
        <begin position="556"/>
        <end position="577"/>
    </location>
</feature>
<reference evidence="4 5" key="1">
    <citation type="journal article" date="2018" name="PLoS Genet.">
        <title>Population sequencing reveals clonal diversity and ancestral inbreeding in the grapevine cultivar Chardonnay.</title>
        <authorList>
            <person name="Roach M.J."/>
            <person name="Johnson D.L."/>
            <person name="Bohlmann J."/>
            <person name="van Vuuren H.J."/>
            <person name="Jones S.J."/>
            <person name="Pretorius I.S."/>
            <person name="Schmidt S.A."/>
            <person name="Borneman A.R."/>
        </authorList>
    </citation>
    <scope>NUCLEOTIDE SEQUENCE [LARGE SCALE GENOMIC DNA]</scope>
    <source>
        <strain evidence="5">cv. Chardonnay</strain>
        <tissue evidence="4">Leaf</tissue>
    </source>
</reference>
<dbReference type="Pfam" id="PF22936">
    <property type="entry name" value="Pol_BBD"/>
    <property type="match status" value="1"/>
</dbReference>
<evidence type="ECO:0000313" key="4">
    <source>
        <dbReference type="EMBL" id="RVW44957.1"/>
    </source>
</evidence>
<keyword evidence="1" id="KW-0378">Hydrolase</keyword>
<protein>
    <submittedName>
        <fullName evidence="4">Retrovirus-related Pol polyprotein from transposon TNT 1-94</fullName>
    </submittedName>
</protein>
<dbReference type="Gene3D" id="3.30.420.10">
    <property type="entry name" value="Ribonuclease H-like superfamily/Ribonuclease H"/>
    <property type="match status" value="1"/>
</dbReference>
<dbReference type="PROSITE" id="PS50994">
    <property type="entry name" value="INTEGRASE"/>
    <property type="match status" value="1"/>
</dbReference>
<feature type="compositionally biased region" description="Polar residues" evidence="2">
    <location>
        <begin position="186"/>
        <end position="216"/>
    </location>
</feature>
<keyword evidence="1" id="KW-0645">Protease</keyword>
<feature type="region of interest" description="Disordered" evidence="2">
    <location>
        <begin position="185"/>
        <end position="225"/>
    </location>
</feature>
<feature type="domain" description="Integrase catalytic" evidence="3">
    <location>
        <begin position="299"/>
        <end position="429"/>
    </location>
</feature>
<evidence type="ECO:0000256" key="1">
    <source>
        <dbReference type="ARBA" id="ARBA00022750"/>
    </source>
</evidence>
<evidence type="ECO:0000313" key="5">
    <source>
        <dbReference type="Proteomes" id="UP000288805"/>
    </source>
</evidence>
<dbReference type="PANTHER" id="PTHR11439:SF467">
    <property type="entry name" value="INTEGRASE CATALYTIC DOMAIN-CONTAINING PROTEIN"/>
    <property type="match status" value="1"/>
</dbReference>
<sequence length="1025" mass="114954">MVNPNDFVQTGGNSTDSILEDLTARMTEVLTKNQTQTHLPTYDTSTAQIGIKLDGTNYALWSQVVEMYISGKDKLGYINGDFLQPEPTDPTFRRWRTENAIIKGWLINSMDPTLISNFICFPTAKMVWDFVATTYFDGTDTSQIRPFPTIEQAYAHVQREEIRQAVMLTGTDTTGAVMASKGVEIGQQQPPSLQLSKNGSTGAGKLNTNARAKTQSEGGGSTTCGSMKHTRLGWAALVTTAPQLSFTSQIESLSDETHLNDQGNSGYALLSSIQNGDKSWIIDSGATDHMTFNSDDFIEVSQPRRTDINGVTYPVTGAETVALSPSLSLSNTLLVSSLSNKLMSVGQVTEELNCVTLMYPTFCLLQDILTKEIIRHAKIQILRSNNGGEYVNKKFQDYFATHGLLHETSCAQTPQQNGVAERKNRLILETACALLLGAHVPSRYWDDVIATTGYHCYHPATKRTYVTMDVTFLESETFFSSSVSTSSLQGEIRDEELNWWTWQRFEDNSVQMSDGNETVVSEKMRDNPDIIQEAASKSSEPENEEPHSSVPEAPSPENTPEVSSPITPINDLDNSVGYTLPFRHNRGKPPHRYPPDFEERRSRYPIANYVSTQGLPKPLKEFVHRLSSYHVPSTVQEALSNPKWSQAIKVEMEALEKSKTWALVPLPKGKKTVGCRWVFSIKHKADGSIERYKARLVAKGYTQKYGIDYQETFSPVAKLKPVKVLLSLAANLNWSLHQFDVKNAFLHGDLKEEVYMDIPPGYMTSSKTEVVCNLQKALYRLKQSPRAWFGQFSLAMRKYGFTQSNSDHTLFLKHRLGKVTTLIIYVDDMIITRDDIEEISRLQGQLATEFEMKNLGGLKYFLGIEVTRSKQDADWAGNISDRKSTSGYFTFVGGNLVTWRSKKQKVVALSSAEAEFRGMVKGICELIWLKRLLIEIGFAPSSKMDLFCDNKAAIDIAHNPIQHDRTKHVEVGRNFIKQNLEEKVIRFPFVQSEDQLADILTKAISGKVFYSSLDKLRMKDIYAST</sequence>
<name>A0A438EAU8_VITVI</name>
<dbReference type="InterPro" id="IPR054722">
    <property type="entry name" value="PolX-like_BBD"/>
</dbReference>
<dbReference type="GO" id="GO:0015074">
    <property type="term" value="P:DNA integration"/>
    <property type="evidence" value="ECO:0007669"/>
    <property type="project" value="InterPro"/>
</dbReference>
<proteinExistence type="predicted"/>
<dbReference type="InterPro" id="IPR001584">
    <property type="entry name" value="Integrase_cat-core"/>
</dbReference>
<dbReference type="GO" id="GO:0003676">
    <property type="term" value="F:nucleic acid binding"/>
    <property type="evidence" value="ECO:0007669"/>
    <property type="project" value="InterPro"/>
</dbReference>
<dbReference type="SUPFAM" id="SSF56672">
    <property type="entry name" value="DNA/RNA polymerases"/>
    <property type="match status" value="1"/>
</dbReference>
<dbReference type="InterPro" id="IPR036397">
    <property type="entry name" value="RNaseH_sf"/>
</dbReference>
<dbReference type="EMBL" id="QGNW01001338">
    <property type="protein sequence ID" value="RVW44957.1"/>
    <property type="molecule type" value="Genomic_DNA"/>
</dbReference>
<feature type="region of interest" description="Disordered" evidence="2">
    <location>
        <begin position="535"/>
        <end position="597"/>
    </location>
</feature>
<accession>A0A438EAU8</accession>
<dbReference type="Pfam" id="PF14244">
    <property type="entry name" value="Retrotran_gag_3"/>
    <property type="match status" value="1"/>
</dbReference>
<dbReference type="GO" id="GO:0004190">
    <property type="term" value="F:aspartic-type endopeptidase activity"/>
    <property type="evidence" value="ECO:0007669"/>
    <property type="project" value="UniProtKB-KW"/>
</dbReference>
<keyword evidence="1" id="KW-0064">Aspartyl protease</keyword>